<reference key="3">
    <citation type="journal article" date="2010" name="PLoS Genet.">
        <title>Structure, function, and evolution of the Thiomonas spp. genome.</title>
        <authorList>
            <person name="Arsene-Ploetze F."/>
            <person name="Koechler S."/>
            <person name="Marchal M."/>
            <person name="Coppee J.-.Y."/>
            <person name="Chandler M."/>
            <person name="Bonnefoy V."/>
            <person name="Brochier-Armanet C."/>
            <person name="Barakat M."/>
            <person name="Barbe V."/>
            <person name="Battaglia-Brunet F."/>
            <person name="Bruneel O."/>
            <person name="Bryan C.G."/>
            <person name="Cleiss-Arnold J."/>
            <person name="Cruveiller S."/>
            <person name="Erhardt M."/>
            <person name="Heinrich-Salmeron A."/>
            <person name="Hommais F."/>
            <person name="Joulian C."/>
            <person name="Krin E."/>
            <person name="Lieutaud A."/>
            <person name="Lievremont D."/>
            <person name="Michel C."/>
            <person name="Muller D."/>
            <person name="Ortet P."/>
            <person name="Proux C."/>
            <person name="Siguier P."/>
            <person name="Roche D."/>
            <person name="Rouy Z."/>
            <person name="Salvignol G."/>
            <person name="Slyemi D."/>
            <person name="Talla E."/>
            <person name="Weiss S."/>
            <person name="Weissenbach J."/>
            <person name="Medigue C."/>
            <person name="Bertin P.N."/>
        </authorList>
    </citation>
    <scope>NUCLEOTIDE SEQUENCE</scope>
    <source>
        <strain>3As</strain>
    </source>
</reference>
<dbReference type="GO" id="GO:0003677">
    <property type="term" value="F:DNA binding"/>
    <property type="evidence" value="ECO:0007669"/>
    <property type="project" value="InterPro"/>
</dbReference>
<dbReference type="InterPro" id="IPR037914">
    <property type="entry name" value="SpoVT-AbrB_sf"/>
</dbReference>
<dbReference type="RefSeq" id="WP_020909929.1">
    <property type="nucleotide sequence ID" value="NC_014144.1"/>
</dbReference>
<evidence type="ECO:0000313" key="2">
    <source>
        <dbReference type="EMBL" id="CAZ90462.1"/>
    </source>
</evidence>
<geneLocation type="plasmid" evidence="2 3">
    <name>pTHI</name>
</geneLocation>
<name>D6CVX3_THIA3</name>
<gene>
    <name evidence="2" type="primary">pemI</name>
    <name evidence="2" type="ordered locus">THI_p0066</name>
</gene>
<proteinExistence type="predicted"/>
<feature type="domain" description="SpoVT-AbrB" evidence="1">
    <location>
        <begin position="7"/>
        <end position="52"/>
    </location>
</feature>
<dbReference type="InterPro" id="IPR007159">
    <property type="entry name" value="SpoVT-AbrB_dom"/>
</dbReference>
<dbReference type="SMART" id="SM00966">
    <property type="entry name" value="SpoVT_AbrB"/>
    <property type="match status" value="1"/>
</dbReference>
<organism evidence="2 3">
    <name type="scientific">Thiomonas arsenitoxydans (strain DSM 22701 / CIP 110005 / 3As)</name>
    <dbReference type="NCBI Taxonomy" id="426114"/>
    <lineage>
        <taxon>Bacteria</taxon>
        <taxon>Pseudomonadati</taxon>
        <taxon>Pseudomonadota</taxon>
        <taxon>Betaproteobacteria</taxon>
        <taxon>Burkholderiales</taxon>
        <taxon>Thiomonas</taxon>
    </lineage>
</organism>
<evidence type="ECO:0000259" key="1">
    <source>
        <dbReference type="SMART" id="SM00966"/>
    </source>
</evidence>
<dbReference type="KEGG" id="thi:THI_p0066"/>
<dbReference type="HOGENOM" id="CLU_150554_2_0_4"/>
<dbReference type="OrthoDB" id="514770at2"/>
<keyword evidence="2" id="KW-0614">Plasmid</keyword>
<protein>
    <submittedName>
        <fullName evidence="2">Plasmid stable inheritance protein I</fullName>
    </submittedName>
</protein>
<dbReference type="EMBL" id="FP475957">
    <property type="protein sequence ID" value="CAZ90462.1"/>
    <property type="molecule type" value="Genomic_DNA"/>
</dbReference>
<reference evidence="3" key="2">
    <citation type="journal article" date="2010" name="PLoS Genet.">
        <title>Structure, function, and evolution of the Thiomonas spp. genome.</title>
        <authorList>
            <person name="Arsene-Ploetze F."/>
            <person name="Koechler S."/>
            <person name="Marchal M."/>
            <person name="Coppee J.Y."/>
            <person name="Chandler M."/>
            <person name="Bonnefoy V."/>
            <person name="Brochier-Armanet C."/>
            <person name="Barakat M."/>
            <person name="Barbe V."/>
            <person name="Battaglia-Brunet F."/>
            <person name="Bruneel O."/>
            <person name="Bryan C.G."/>
            <person name="Cleiss-Arnold J."/>
            <person name="Cruveiller S."/>
            <person name="Erhardt M."/>
            <person name="Heinrich-Salmeron A."/>
            <person name="Hommais F."/>
            <person name="Joulian C."/>
            <person name="Krin E."/>
            <person name="Lieutaud A."/>
            <person name="Lievremont D."/>
            <person name="Michel C."/>
            <person name="Muller D."/>
            <person name="Ortet P."/>
            <person name="Proux C."/>
            <person name="Siguier P."/>
            <person name="Roche D."/>
            <person name="Rouy Z."/>
            <person name="Salvignol G."/>
            <person name="Slyemi D."/>
            <person name="Talla E."/>
            <person name="Weiss S."/>
            <person name="Weissenbach J."/>
            <person name="Medigue C."/>
            <person name="Bertin P.N."/>
        </authorList>
    </citation>
    <scope>NUCLEOTIDE SEQUENCE [LARGE SCALE GENOMIC DNA]</scope>
    <source>
        <strain evidence="3">DSM 22701 / CIP 110005 / 3As</strain>
    </source>
</reference>
<dbReference type="AlphaFoldDB" id="D6CVX3"/>
<reference key="1">
    <citation type="submission" date="2009-07" db="EMBL/GenBank/DDBJ databases">
        <authorList>
            <person name="Genoscope - CEA"/>
        </authorList>
    </citation>
    <scope>NUCLEOTIDE SEQUENCE</scope>
    <source>
        <strain>3As</strain>
    </source>
</reference>
<dbReference type="Proteomes" id="UP000002372">
    <property type="component" value="Plasmid pTHI"/>
</dbReference>
<dbReference type="SUPFAM" id="SSF89447">
    <property type="entry name" value="AbrB/MazE/MraZ-like"/>
    <property type="match status" value="1"/>
</dbReference>
<dbReference type="Gene3D" id="2.10.260.10">
    <property type="match status" value="1"/>
</dbReference>
<accession>D6CVX3</accession>
<sequence>MHTTTLRRVGGSVMLTVPPVMLDLLHLQAGANVGLQVEAGRLVVQPAPARRYTLDALLAQCDPSAPLSAAAREWLDAPAVGDEVI</sequence>
<evidence type="ECO:0000313" key="3">
    <source>
        <dbReference type="Proteomes" id="UP000002372"/>
    </source>
</evidence>